<dbReference type="RefSeq" id="YP_009483387.1">
    <property type="nucleotide sequence ID" value="NC_037667.1"/>
</dbReference>
<accession>A0A2U7U9I8</accession>
<dbReference type="GeneID" id="36844259"/>
<protein>
    <recommendedName>
        <fullName evidence="1">DUF5848 domain-containing protein</fullName>
    </recommendedName>
</protein>
<dbReference type="Pfam" id="PF19166">
    <property type="entry name" value="DUF5848"/>
    <property type="match status" value="1"/>
</dbReference>
<dbReference type="KEGG" id="vg:36844259"/>
<evidence type="ECO:0000313" key="2">
    <source>
        <dbReference type="EMBL" id="AVK75118.1"/>
    </source>
</evidence>
<organism evidence="2">
    <name type="scientific">Pandoravirus quercus</name>
    <dbReference type="NCBI Taxonomy" id="2107709"/>
    <lineage>
        <taxon>Viruses</taxon>
        <taxon>Pandoravirus</taxon>
    </lineage>
</organism>
<gene>
    <name evidence="2" type="ORF">pqer_cds_696</name>
</gene>
<dbReference type="EMBL" id="MG011689">
    <property type="protein sequence ID" value="AVK75118.1"/>
    <property type="molecule type" value="Genomic_DNA"/>
</dbReference>
<proteinExistence type="predicted"/>
<dbReference type="Proteomes" id="UP000248852">
    <property type="component" value="Segment"/>
</dbReference>
<reference evidence="2" key="1">
    <citation type="journal article" date="2018" name="Nat. Commun.">
        <title>Diversity and evolution of the emerging Pandoraviridae family.</title>
        <authorList>
            <person name="Legendre M."/>
            <person name="Fabre E."/>
            <person name="Poirot O."/>
            <person name="Jeudy S."/>
            <person name="Lartigue A."/>
            <person name="Alempic J.M."/>
            <person name="Beucher L."/>
            <person name="Philippe N."/>
            <person name="Bertaux L."/>
            <person name="Christo-Foroux E."/>
            <person name="Labadie K."/>
            <person name="Coute Y."/>
            <person name="Abergel C."/>
            <person name="Claverie J.M."/>
        </authorList>
    </citation>
    <scope>NUCLEOTIDE SEQUENCE [LARGE SCALE GENOMIC DNA]</scope>
    <source>
        <strain evidence="2">Quercus</strain>
    </source>
</reference>
<name>A0A2U7U9I8_9VIRU</name>
<sequence>MPMWTWLAEAARLRPDSVADSEWPPTPLSVERDADRAADLHGKESANVRALDDALLRTFGPVIEQKARAANPLYDARRAVDTEIVNELGRKMMGWAATSP</sequence>
<evidence type="ECO:0000259" key="1">
    <source>
        <dbReference type="Pfam" id="PF19166"/>
    </source>
</evidence>
<feature type="domain" description="DUF5848" evidence="1">
    <location>
        <begin position="2"/>
        <end position="32"/>
    </location>
</feature>
<dbReference type="InterPro" id="IPR043884">
    <property type="entry name" value="DUF5848"/>
</dbReference>